<dbReference type="GO" id="GO:0005524">
    <property type="term" value="F:ATP binding"/>
    <property type="evidence" value="ECO:0007669"/>
    <property type="project" value="UniProtKB-KW"/>
</dbReference>
<dbReference type="PROSITE" id="PS00202">
    <property type="entry name" value="RUBREDOXIN"/>
    <property type="match status" value="1"/>
</dbReference>
<keyword evidence="6" id="KW-0227">DNA damage</keyword>
<evidence type="ECO:0000256" key="3">
    <source>
        <dbReference type="ARBA" id="ARBA00022723"/>
    </source>
</evidence>
<dbReference type="EMBL" id="FMCT01000006">
    <property type="protein sequence ID" value="SCF21083.1"/>
    <property type="molecule type" value="Genomic_DNA"/>
</dbReference>
<keyword evidence="4" id="KW-0677">Repeat</keyword>
<evidence type="ECO:0000256" key="15">
    <source>
        <dbReference type="ARBA" id="ARBA00039316"/>
    </source>
</evidence>
<gene>
    <name evidence="18" type="ORF">GA0070563_106201</name>
</gene>
<evidence type="ECO:0000313" key="19">
    <source>
        <dbReference type="Proteomes" id="UP000183585"/>
    </source>
</evidence>
<name>A0A1C4YK17_9ACTN</name>
<dbReference type="InterPro" id="IPR003439">
    <property type="entry name" value="ABC_transporter-like_ATP-bd"/>
</dbReference>
<feature type="domain" description="ABC transporter" evidence="17">
    <location>
        <begin position="550"/>
        <end position="876"/>
    </location>
</feature>
<evidence type="ECO:0000256" key="16">
    <source>
        <dbReference type="ARBA" id="ARBA00042156"/>
    </source>
</evidence>
<organism evidence="18 19">
    <name type="scientific">Micromonospora carbonacea</name>
    <dbReference type="NCBI Taxonomy" id="47853"/>
    <lineage>
        <taxon>Bacteria</taxon>
        <taxon>Bacillati</taxon>
        <taxon>Actinomycetota</taxon>
        <taxon>Actinomycetes</taxon>
        <taxon>Micromonosporales</taxon>
        <taxon>Micromonosporaceae</taxon>
        <taxon>Micromonospora</taxon>
    </lineage>
</organism>
<dbReference type="Gene3D" id="3.40.50.300">
    <property type="entry name" value="P-loop containing nucleotide triphosphate hydrolases"/>
    <property type="match status" value="3"/>
</dbReference>
<evidence type="ECO:0000256" key="1">
    <source>
        <dbReference type="ARBA" id="ARBA00004496"/>
    </source>
</evidence>
<dbReference type="GO" id="GO:0004518">
    <property type="term" value="F:nuclease activity"/>
    <property type="evidence" value="ECO:0007669"/>
    <property type="project" value="UniProtKB-KW"/>
</dbReference>
<evidence type="ECO:0000256" key="9">
    <source>
        <dbReference type="ARBA" id="ARBA00022833"/>
    </source>
</evidence>
<evidence type="ECO:0000259" key="17">
    <source>
        <dbReference type="PROSITE" id="PS50893"/>
    </source>
</evidence>
<evidence type="ECO:0000256" key="7">
    <source>
        <dbReference type="ARBA" id="ARBA00022769"/>
    </source>
</evidence>
<evidence type="ECO:0000256" key="2">
    <source>
        <dbReference type="ARBA" id="ARBA00022490"/>
    </source>
</evidence>
<accession>A0A1C4YK17</accession>
<sequence length="901" mass="96984">MGEHVRDPGRIVLRGVRQHNLRIGELSLPRGGLTVLTGVSGSGKSSLAFDTIYAEGHRQYLDSLSAHVRRRLPKVARPTVDWVSGLSPTVAIEQRTISRNPRSNVGTITEISDRLRLLFARTGRHDCRKCGTEVAPLDTAAHLAALAEAAAEGPVRLVAAEPDGGETEVLRLAATPDADTLADAGLLVERELRAERRLTVLRDRTPVRHLAAGWVCPHCGTEVHATSSDWFTPNSPAGMCDHCQGLGFTYRVDTARLVGDARESVRSGALTFYGDRRRGKKTWWPQRNLPDLLAEAGAGLDTPWEDLPAAAADRILGDLTEHIERLFKDADSPERKAFYQGFMAQRQCGSCGGTRHCAEALAVRLAGRNIAEVNGLAISRLRDWVGEVRAELAGNYLAALSAELLDQVDARVEFLLEVGLHYLSLDRAAPTLSAGEGQRLRLARQLGSGLVGVVYVLDEPSIGLHARDNGRLIGMLRRLADAGNTVLVVEHDRETMEAADHLVDMGPGAGTRGGLVVASGPTAEVVAHGTSATSAYLRNERAVVSPRPERRRPDDRRLELTGARLNNLRGVDLTIPIGVLTCVTGVSGSGKSSLITRTLQPAVDAAVRWRRTPVGPFDRLRGAEHVRRVTTVTQDSIGGSSRSTPATYLGVFDEIRKLFAGTDEAVRRGYSTATFSFNTEAGGRCDRCAGKGAVRIEMLFLADVSVRCPSCAGLRYSARVLEITHRGRTIAETLALEVGEAIELYADAPAISGPLRTLSQVGLGYLRLGQDTGTLSGGEAQRLKLARELLRRDEGGTLYLIDEPTTGLHFSDVQVLLDVLHDLVDRDNTVVVIEHSVEFAAASDWLVDLGPGGGEDGGRLVAAGPPELLATHPDSAIAPYLARQLALTAARRPAPETPGRR</sequence>
<evidence type="ECO:0000256" key="14">
    <source>
        <dbReference type="ARBA" id="ARBA00038000"/>
    </source>
</evidence>
<dbReference type="InterPro" id="IPR017871">
    <property type="entry name" value="ABC_transporter-like_CS"/>
</dbReference>
<keyword evidence="10" id="KW-0067">ATP-binding</keyword>
<keyword evidence="5" id="KW-0547">Nucleotide-binding</keyword>
<comment type="subcellular location">
    <subcellularLocation>
        <location evidence="1">Cytoplasm</location>
    </subcellularLocation>
</comment>
<dbReference type="GO" id="GO:0006281">
    <property type="term" value="P:DNA repair"/>
    <property type="evidence" value="ECO:0007669"/>
    <property type="project" value="UniProtKB-KW"/>
</dbReference>
<dbReference type="GO" id="GO:0046872">
    <property type="term" value="F:metal ion binding"/>
    <property type="evidence" value="ECO:0007669"/>
    <property type="project" value="UniProtKB-KW"/>
</dbReference>
<comment type="similarity">
    <text evidence="14">Belongs to the ABC transporter superfamily. UvrA family.</text>
</comment>
<evidence type="ECO:0000256" key="11">
    <source>
        <dbReference type="ARBA" id="ARBA00022881"/>
    </source>
</evidence>
<dbReference type="Gene3D" id="1.10.8.280">
    <property type="entry name" value="ABC transporter ATPase domain-like"/>
    <property type="match status" value="2"/>
</dbReference>
<evidence type="ECO:0000256" key="8">
    <source>
        <dbReference type="ARBA" id="ARBA00022771"/>
    </source>
</evidence>
<keyword evidence="8" id="KW-0863">Zinc-finger</keyword>
<keyword evidence="12" id="KW-0238">DNA-binding</keyword>
<dbReference type="PANTHER" id="PTHR43152:SF3">
    <property type="entry name" value="UVRABC SYSTEM PROTEIN A"/>
    <property type="match status" value="1"/>
</dbReference>
<dbReference type="GO" id="GO:0016887">
    <property type="term" value="F:ATP hydrolysis activity"/>
    <property type="evidence" value="ECO:0007669"/>
    <property type="project" value="InterPro"/>
</dbReference>
<keyword evidence="3" id="KW-0479">Metal-binding</keyword>
<evidence type="ECO:0000256" key="12">
    <source>
        <dbReference type="ARBA" id="ARBA00023125"/>
    </source>
</evidence>
<dbReference type="Pfam" id="PF17755">
    <property type="entry name" value="UvrA_DNA-bind"/>
    <property type="match status" value="1"/>
</dbReference>
<dbReference type="RefSeq" id="WP_256095486.1">
    <property type="nucleotide sequence ID" value="NZ_FMCT01000006.1"/>
</dbReference>
<dbReference type="Proteomes" id="UP000183585">
    <property type="component" value="Unassembled WGS sequence"/>
</dbReference>
<reference evidence="19" key="1">
    <citation type="submission" date="2016-06" db="EMBL/GenBank/DDBJ databases">
        <authorList>
            <person name="Varghese N."/>
            <person name="Submissions Spin"/>
        </authorList>
    </citation>
    <scope>NUCLEOTIDE SEQUENCE [LARGE SCALE GENOMIC DNA]</scope>
    <source>
        <strain evidence="19">DSM 43168</strain>
    </source>
</reference>
<dbReference type="PANTHER" id="PTHR43152">
    <property type="entry name" value="UVRABC SYSTEM PROTEIN A"/>
    <property type="match status" value="1"/>
</dbReference>
<dbReference type="Gene3D" id="3.30.1490.20">
    <property type="entry name" value="ATP-grasp fold, A domain"/>
    <property type="match status" value="1"/>
</dbReference>
<evidence type="ECO:0000256" key="6">
    <source>
        <dbReference type="ARBA" id="ARBA00022763"/>
    </source>
</evidence>
<dbReference type="InterPro" id="IPR027417">
    <property type="entry name" value="P-loop_NTPase"/>
</dbReference>
<evidence type="ECO:0000256" key="5">
    <source>
        <dbReference type="ARBA" id="ARBA00022741"/>
    </source>
</evidence>
<evidence type="ECO:0000256" key="13">
    <source>
        <dbReference type="ARBA" id="ARBA00023204"/>
    </source>
</evidence>
<keyword evidence="7" id="KW-0228">DNA excision</keyword>
<dbReference type="GO" id="GO:0003677">
    <property type="term" value="F:DNA binding"/>
    <property type="evidence" value="ECO:0007669"/>
    <property type="project" value="UniProtKB-KW"/>
</dbReference>
<evidence type="ECO:0000256" key="10">
    <source>
        <dbReference type="ARBA" id="ARBA00022840"/>
    </source>
</evidence>
<evidence type="ECO:0000313" key="18">
    <source>
        <dbReference type="EMBL" id="SCF21083.1"/>
    </source>
</evidence>
<dbReference type="AlphaFoldDB" id="A0A1C4YK17"/>
<dbReference type="Gene3D" id="1.20.1580.10">
    <property type="entry name" value="ABC transporter ATPase like domain"/>
    <property type="match status" value="3"/>
</dbReference>
<dbReference type="PROSITE" id="PS00211">
    <property type="entry name" value="ABC_TRANSPORTER_1"/>
    <property type="match status" value="1"/>
</dbReference>
<protein>
    <recommendedName>
        <fullName evidence="15">UvrABC system protein A</fullName>
    </recommendedName>
    <alternativeName>
        <fullName evidence="16">Excinuclease ABC subunit A</fullName>
    </alternativeName>
</protein>
<dbReference type="PROSITE" id="PS50893">
    <property type="entry name" value="ABC_TRANSPORTER_2"/>
    <property type="match status" value="1"/>
</dbReference>
<keyword evidence="11" id="KW-0267">Excision nuclease</keyword>
<dbReference type="InterPro" id="IPR018527">
    <property type="entry name" value="Rubredoxin_Fe_BS"/>
</dbReference>
<keyword evidence="2" id="KW-0963">Cytoplasm</keyword>
<evidence type="ECO:0000256" key="4">
    <source>
        <dbReference type="ARBA" id="ARBA00022737"/>
    </source>
</evidence>
<proteinExistence type="inferred from homology"/>
<keyword evidence="13" id="KW-0234">DNA repair</keyword>
<dbReference type="GO" id="GO:0005737">
    <property type="term" value="C:cytoplasm"/>
    <property type="evidence" value="ECO:0007669"/>
    <property type="project" value="UniProtKB-SubCell"/>
</dbReference>
<keyword evidence="9" id="KW-0862">Zinc</keyword>
<dbReference type="InterPro" id="IPR041552">
    <property type="entry name" value="UvrA_DNA-bd"/>
</dbReference>
<keyword evidence="19" id="KW-1185">Reference proteome</keyword>
<dbReference type="InterPro" id="IPR013815">
    <property type="entry name" value="ATP_grasp_subdomain_1"/>
</dbReference>
<dbReference type="SUPFAM" id="SSF52540">
    <property type="entry name" value="P-loop containing nucleoside triphosphate hydrolases"/>
    <property type="match status" value="2"/>
</dbReference>